<dbReference type="AlphaFoldDB" id="A0A0N0NMP5"/>
<evidence type="ECO:0000256" key="2">
    <source>
        <dbReference type="ARBA" id="ARBA00009347"/>
    </source>
</evidence>
<dbReference type="Pfam" id="PF00441">
    <property type="entry name" value="Acyl-CoA_dh_1"/>
    <property type="match status" value="1"/>
</dbReference>
<reference evidence="6 7" key="1">
    <citation type="submission" date="2015-06" db="EMBL/GenBank/DDBJ databases">
        <title>Draft genome of the ant-associated black yeast Phialophora attae CBS 131958.</title>
        <authorList>
            <person name="Moreno L.F."/>
            <person name="Stielow B.J."/>
            <person name="de Hoog S."/>
            <person name="Vicente V.A."/>
            <person name="Weiss V.A."/>
            <person name="de Vries M."/>
            <person name="Cruz L.M."/>
            <person name="Souza E.M."/>
        </authorList>
    </citation>
    <scope>NUCLEOTIDE SEQUENCE [LARGE SCALE GENOMIC DNA]</scope>
    <source>
        <strain evidence="6 7">CBS 131958</strain>
    </source>
</reference>
<dbReference type="GeneID" id="28739781"/>
<feature type="domain" description="Acyl-CoA dehydrogenase/oxidase C-terminal" evidence="5">
    <location>
        <begin position="317"/>
        <end position="463"/>
    </location>
</feature>
<keyword evidence="3" id="KW-0285">Flavoprotein</keyword>
<dbReference type="GO" id="GO:0003995">
    <property type="term" value="F:acyl-CoA dehydrogenase activity"/>
    <property type="evidence" value="ECO:0007669"/>
    <property type="project" value="TreeGrafter"/>
</dbReference>
<dbReference type="GO" id="GO:0033539">
    <property type="term" value="P:fatty acid beta-oxidation using acyl-CoA dehydrogenase"/>
    <property type="evidence" value="ECO:0007669"/>
    <property type="project" value="TreeGrafter"/>
</dbReference>
<evidence type="ECO:0000256" key="1">
    <source>
        <dbReference type="ARBA" id="ARBA00001974"/>
    </source>
</evidence>
<dbReference type="SUPFAM" id="SSF56645">
    <property type="entry name" value="Acyl-CoA dehydrogenase NM domain-like"/>
    <property type="match status" value="1"/>
</dbReference>
<evidence type="ECO:0000256" key="4">
    <source>
        <dbReference type="ARBA" id="ARBA00022827"/>
    </source>
</evidence>
<sequence length="479" mass="50575">MAEPSSSLTTSQRASRDRVRALAKQHLTNARAIYSSTTTTVSQAHQIHDITTAKTDSKPKSSHSSFASTLPIYRRAVSAGLLRAQVPTPLGGTCDSLLDLSLMTEELYSVDTSASLTILGTGLGLTPLILAAAGAAKLDGEAGKGTMQLVQRFLRPFLEASGDGEGVEGAPLASLVFSEPQGSANFAAAESDGLQTVAVEDGEDFVLNGEKIWATNSSGWDDRGADLQCVVCRIPSASSPKATTNGTTTNGTSPTNNNRTQIAILLVTRADIARNPLSAYSILSHPSTLGHRAVNGPHQRFTNLRVPKSQLLAPPDGTGAALVEATFTGSAAIVAAMSVGIMRQAFSIALDWAKSDTRGSREKMIEKQSVADLLVGIKTKMEVTRAIARRAIVAFEKSEKVGSELCYHSKLYGAEAAVESVRDAMYAVGVGSYDRGKFGLAGLWEDVIVMPVFDGGNVGVRRRQVEALMKGEGYDGLED</sequence>
<name>A0A0N0NMP5_9EURO</name>
<dbReference type="InterPro" id="IPR009100">
    <property type="entry name" value="AcylCoA_DH/oxidase_NM_dom_sf"/>
</dbReference>
<dbReference type="GO" id="GO:0046359">
    <property type="term" value="P:butyrate catabolic process"/>
    <property type="evidence" value="ECO:0007669"/>
    <property type="project" value="TreeGrafter"/>
</dbReference>
<dbReference type="InterPro" id="IPR036250">
    <property type="entry name" value="AcylCo_DH-like_C"/>
</dbReference>
<dbReference type="PANTHER" id="PTHR43884">
    <property type="entry name" value="ACYL-COA DEHYDROGENASE"/>
    <property type="match status" value="1"/>
</dbReference>
<dbReference type="GO" id="GO:0050660">
    <property type="term" value="F:flavin adenine dinucleotide binding"/>
    <property type="evidence" value="ECO:0007669"/>
    <property type="project" value="InterPro"/>
</dbReference>
<dbReference type="InterPro" id="IPR009075">
    <property type="entry name" value="AcylCo_DH/oxidase_C"/>
</dbReference>
<dbReference type="Gene3D" id="2.40.110.10">
    <property type="entry name" value="Butyryl-CoA Dehydrogenase, subunit A, domain 2"/>
    <property type="match status" value="1"/>
</dbReference>
<comment type="similarity">
    <text evidence="2">Belongs to the acyl-CoA dehydrogenase family.</text>
</comment>
<dbReference type="VEuPathDB" id="FungiDB:AB675_7526"/>
<dbReference type="RefSeq" id="XP_018000412.1">
    <property type="nucleotide sequence ID" value="XM_018147901.1"/>
</dbReference>
<protein>
    <submittedName>
        <fullName evidence="6">Nitroalkane oxidase</fullName>
    </submittedName>
</protein>
<keyword evidence="4" id="KW-0274">FAD</keyword>
<dbReference type="Gene3D" id="1.10.540.10">
    <property type="entry name" value="Acyl-CoA dehydrogenase/oxidase, N-terminal domain"/>
    <property type="match status" value="1"/>
</dbReference>
<evidence type="ECO:0000256" key="3">
    <source>
        <dbReference type="ARBA" id="ARBA00022630"/>
    </source>
</evidence>
<comment type="caution">
    <text evidence="6">The sequence shown here is derived from an EMBL/GenBank/DDBJ whole genome shotgun (WGS) entry which is preliminary data.</text>
</comment>
<dbReference type="OrthoDB" id="10016597at2759"/>
<dbReference type="PANTHER" id="PTHR43884:SF12">
    <property type="entry name" value="ISOVALERYL-COA DEHYDROGENASE, MITOCHONDRIAL-RELATED"/>
    <property type="match status" value="1"/>
</dbReference>
<dbReference type="Gene3D" id="1.20.140.10">
    <property type="entry name" value="Butyryl-CoA Dehydrogenase, subunit A, domain 3"/>
    <property type="match status" value="1"/>
</dbReference>
<dbReference type="SUPFAM" id="SSF47203">
    <property type="entry name" value="Acyl-CoA dehydrogenase C-terminal domain-like"/>
    <property type="match status" value="1"/>
</dbReference>
<gene>
    <name evidence="6" type="ORF">AB675_7526</name>
</gene>
<dbReference type="CDD" id="cd00567">
    <property type="entry name" value="ACAD"/>
    <property type="match status" value="1"/>
</dbReference>
<evidence type="ECO:0000259" key="5">
    <source>
        <dbReference type="Pfam" id="PF00441"/>
    </source>
</evidence>
<dbReference type="InterPro" id="IPR037069">
    <property type="entry name" value="AcylCoA_DH/ox_N_sf"/>
</dbReference>
<evidence type="ECO:0000313" key="7">
    <source>
        <dbReference type="Proteomes" id="UP000038010"/>
    </source>
</evidence>
<evidence type="ECO:0000313" key="6">
    <source>
        <dbReference type="EMBL" id="KPI40449.1"/>
    </source>
</evidence>
<dbReference type="InterPro" id="IPR046373">
    <property type="entry name" value="Acyl-CoA_Oxase/DH_mid-dom_sf"/>
</dbReference>
<comment type="cofactor">
    <cofactor evidence="1">
        <name>FAD</name>
        <dbReference type="ChEBI" id="CHEBI:57692"/>
    </cofactor>
</comment>
<dbReference type="EMBL" id="LFJN01000012">
    <property type="protein sequence ID" value="KPI40449.1"/>
    <property type="molecule type" value="Genomic_DNA"/>
</dbReference>
<keyword evidence="7" id="KW-1185">Reference proteome</keyword>
<dbReference type="Proteomes" id="UP000038010">
    <property type="component" value="Unassembled WGS sequence"/>
</dbReference>
<accession>A0A0N0NMP5</accession>
<dbReference type="STRING" id="1664694.A0A0N0NMP5"/>
<proteinExistence type="inferred from homology"/>
<organism evidence="6 7">
    <name type="scientific">Cyphellophora attinorum</name>
    <dbReference type="NCBI Taxonomy" id="1664694"/>
    <lineage>
        <taxon>Eukaryota</taxon>
        <taxon>Fungi</taxon>
        <taxon>Dikarya</taxon>
        <taxon>Ascomycota</taxon>
        <taxon>Pezizomycotina</taxon>
        <taxon>Eurotiomycetes</taxon>
        <taxon>Chaetothyriomycetidae</taxon>
        <taxon>Chaetothyriales</taxon>
        <taxon>Cyphellophoraceae</taxon>
        <taxon>Cyphellophora</taxon>
    </lineage>
</organism>